<proteinExistence type="inferred from homology"/>
<dbReference type="InterPro" id="IPR008181">
    <property type="entry name" value="dUTPase"/>
</dbReference>
<keyword evidence="2 5" id="KW-0378">Hydrolase</keyword>
<organism evidence="7 8">
    <name type="scientific">Adonisia turfae CCMR0081</name>
    <dbReference type="NCBI Taxonomy" id="2292702"/>
    <lineage>
        <taxon>Bacteria</taxon>
        <taxon>Bacillati</taxon>
        <taxon>Cyanobacteriota</taxon>
        <taxon>Adonisia</taxon>
        <taxon>Adonisia turfae</taxon>
    </lineage>
</organism>
<comment type="cofactor">
    <cofactor evidence="5">
        <name>Mg(2+)</name>
        <dbReference type="ChEBI" id="CHEBI:18420"/>
    </cofactor>
</comment>
<dbReference type="GO" id="GO:0046081">
    <property type="term" value="P:dUTP catabolic process"/>
    <property type="evidence" value="ECO:0007669"/>
    <property type="project" value="InterPro"/>
</dbReference>
<dbReference type="HAMAP" id="MF_00116">
    <property type="entry name" value="dUTPase_bact"/>
    <property type="match status" value="1"/>
</dbReference>
<dbReference type="InterPro" id="IPR029054">
    <property type="entry name" value="dUTPase-like"/>
</dbReference>
<keyword evidence="3 5" id="KW-0546">Nucleotide metabolism</keyword>
<comment type="similarity">
    <text evidence="1 5">Belongs to the dUTPase family.</text>
</comment>
<keyword evidence="5" id="KW-0460">Magnesium</keyword>
<comment type="pathway">
    <text evidence="5">Pyrimidine metabolism; dUMP biosynthesis; dUMP from dCTP (dUTP route): step 2/2.</text>
</comment>
<comment type="caution">
    <text evidence="5">Lacks conserved residue(s) required for the propagation of feature annotation.</text>
</comment>
<dbReference type="InterPro" id="IPR033704">
    <property type="entry name" value="dUTPase_trimeric"/>
</dbReference>
<dbReference type="Gene3D" id="2.70.40.10">
    <property type="match status" value="1"/>
</dbReference>
<evidence type="ECO:0000256" key="5">
    <source>
        <dbReference type="HAMAP-Rule" id="MF_00116"/>
    </source>
</evidence>
<evidence type="ECO:0000256" key="1">
    <source>
        <dbReference type="ARBA" id="ARBA00006581"/>
    </source>
</evidence>
<dbReference type="EMBL" id="QXHD01000004">
    <property type="protein sequence ID" value="NEZ60038.1"/>
    <property type="molecule type" value="Genomic_DNA"/>
</dbReference>
<accession>A0A6M0RUY0</accession>
<dbReference type="Proteomes" id="UP000481033">
    <property type="component" value="Unassembled WGS sequence"/>
</dbReference>
<keyword evidence="5" id="KW-0479">Metal-binding</keyword>
<dbReference type="CDD" id="cd07557">
    <property type="entry name" value="trimeric_dUTPase"/>
    <property type="match status" value="1"/>
</dbReference>
<reference evidence="7 8" key="1">
    <citation type="journal article" date="2020" name="Microb. Ecol.">
        <title>Ecogenomics of the Marine Benthic Filamentous Cyanobacterium Adonisia.</title>
        <authorList>
            <person name="Walter J.M."/>
            <person name="Coutinho F.H."/>
            <person name="Leomil L."/>
            <person name="Hargreaves P.I."/>
            <person name="Campeao M.E."/>
            <person name="Vieira V.V."/>
            <person name="Silva B.S."/>
            <person name="Fistarol G.O."/>
            <person name="Salomon P.S."/>
            <person name="Sawabe T."/>
            <person name="Mino S."/>
            <person name="Hosokawa M."/>
            <person name="Miyashita H."/>
            <person name="Maruyama F."/>
            <person name="van Verk M.C."/>
            <person name="Dutilh B.E."/>
            <person name="Thompson C.C."/>
            <person name="Thompson F.L."/>
        </authorList>
    </citation>
    <scope>NUCLEOTIDE SEQUENCE [LARGE SCALE GENOMIC DNA]</scope>
    <source>
        <strain evidence="7 8">CCMR0081</strain>
    </source>
</reference>
<evidence type="ECO:0000313" key="7">
    <source>
        <dbReference type="EMBL" id="NEZ60038.1"/>
    </source>
</evidence>
<sequence length="149" mass="15661">MTHPVTIKFKKLNPEAVIPGYAHPGDAGADLVAIGAHTLQPLQRLAIPTGLAAEIPQGYEMQVRPKSSLALKYGITVLNTPGTVDAGYRGEIKVILINLGQSAFAINPGQRIAQIIIAPVLQAEFVETAQLNDSQRGEGGFGSTGTTYG</sequence>
<dbReference type="NCBIfam" id="TIGR00576">
    <property type="entry name" value="dut"/>
    <property type="match status" value="1"/>
</dbReference>
<feature type="binding site" evidence="5">
    <location>
        <begin position="83"/>
        <end position="85"/>
    </location>
    <ligand>
        <name>substrate</name>
    </ligand>
</feature>
<protein>
    <recommendedName>
        <fullName evidence="5">Deoxyuridine 5'-triphosphate nucleotidohydrolase</fullName>
        <shortName evidence="5">dUTPase</shortName>
        <ecNumber evidence="5">3.6.1.23</ecNumber>
    </recommendedName>
    <alternativeName>
        <fullName evidence="5">dUTP pyrophosphatase</fullName>
    </alternativeName>
</protein>
<dbReference type="NCBIfam" id="NF001862">
    <property type="entry name" value="PRK00601.1"/>
    <property type="match status" value="1"/>
</dbReference>
<evidence type="ECO:0000256" key="4">
    <source>
        <dbReference type="ARBA" id="ARBA00047686"/>
    </source>
</evidence>
<comment type="catalytic activity">
    <reaction evidence="4 5">
        <text>dUTP + H2O = dUMP + diphosphate + H(+)</text>
        <dbReference type="Rhea" id="RHEA:10248"/>
        <dbReference type="ChEBI" id="CHEBI:15377"/>
        <dbReference type="ChEBI" id="CHEBI:15378"/>
        <dbReference type="ChEBI" id="CHEBI:33019"/>
        <dbReference type="ChEBI" id="CHEBI:61555"/>
        <dbReference type="ChEBI" id="CHEBI:246422"/>
        <dbReference type="EC" id="3.6.1.23"/>
    </reaction>
</comment>
<gene>
    <name evidence="5" type="primary">dut</name>
    <name evidence="7" type="ORF">DXZ20_31225</name>
</gene>
<feature type="domain" description="dUTPase-like" evidence="6">
    <location>
        <begin position="16"/>
        <end position="145"/>
    </location>
</feature>
<dbReference type="Pfam" id="PF00692">
    <property type="entry name" value="dUTPase"/>
    <property type="match status" value="1"/>
</dbReference>
<dbReference type="PANTHER" id="PTHR11241:SF0">
    <property type="entry name" value="DEOXYURIDINE 5'-TRIPHOSPHATE NUCLEOTIDOHYDROLASE"/>
    <property type="match status" value="1"/>
</dbReference>
<dbReference type="RefSeq" id="WP_163660874.1">
    <property type="nucleotide sequence ID" value="NZ_QXHD01000004.1"/>
</dbReference>
<evidence type="ECO:0000313" key="8">
    <source>
        <dbReference type="Proteomes" id="UP000481033"/>
    </source>
</evidence>
<dbReference type="GO" id="GO:0000287">
    <property type="term" value="F:magnesium ion binding"/>
    <property type="evidence" value="ECO:0007669"/>
    <property type="project" value="UniProtKB-UniRule"/>
</dbReference>
<dbReference type="SUPFAM" id="SSF51283">
    <property type="entry name" value="dUTPase-like"/>
    <property type="match status" value="1"/>
</dbReference>
<dbReference type="UniPathway" id="UPA00610">
    <property type="reaction ID" value="UER00666"/>
</dbReference>
<evidence type="ECO:0000259" key="6">
    <source>
        <dbReference type="Pfam" id="PF00692"/>
    </source>
</evidence>
<dbReference type="AlphaFoldDB" id="A0A6M0RUY0"/>
<name>A0A6M0RUY0_9CYAN</name>
<dbReference type="PANTHER" id="PTHR11241">
    <property type="entry name" value="DEOXYURIDINE 5'-TRIPHOSPHATE NUCLEOTIDOHYDROLASE"/>
    <property type="match status" value="1"/>
</dbReference>
<dbReference type="InterPro" id="IPR036157">
    <property type="entry name" value="dUTPase-like_sf"/>
</dbReference>
<comment type="function">
    <text evidence="5">This enzyme is involved in nucleotide metabolism: it produces dUMP, the immediate precursor of thymidine nucleotides and it decreases the intracellular concentration of dUTP so that uracil cannot be incorporated into DNA.</text>
</comment>
<dbReference type="GO" id="GO:0004170">
    <property type="term" value="F:dUTP diphosphatase activity"/>
    <property type="evidence" value="ECO:0007669"/>
    <property type="project" value="UniProtKB-UniRule"/>
</dbReference>
<evidence type="ECO:0000256" key="2">
    <source>
        <dbReference type="ARBA" id="ARBA00022801"/>
    </source>
</evidence>
<feature type="binding site" evidence="5">
    <location>
        <position position="79"/>
    </location>
    <ligand>
        <name>substrate</name>
    </ligand>
</feature>
<dbReference type="GO" id="GO:0006226">
    <property type="term" value="P:dUMP biosynthetic process"/>
    <property type="evidence" value="ECO:0007669"/>
    <property type="project" value="UniProtKB-UniRule"/>
</dbReference>
<evidence type="ECO:0000256" key="3">
    <source>
        <dbReference type="ARBA" id="ARBA00023080"/>
    </source>
</evidence>
<comment type="caution">
    <text evidence="7">The sequence shown here is derived from an EMBL/GenBank/DDBJ whole genome shotgun (WGS) entry which is preliminary data.</text>
</comment>
<keyword evidence="8" id="KW-1185">Reference proteome</keyword>
<dbReference type="EC" id="3.6.1.23" evidence="5"/>